<evidence type="ECO:0000256" key="5">
    <source>
        <dbReference type="ARBA" id="ARBA00022729"/>
    </source>
</evidence>
<dbReference type="PANTHER" id="PTHR30024:SF7">
    <property type="entry name" value="NITRATE_NITRITE BINDING PROTEIN NRTA"/>
    <property type="match status" value="1"/>
</dbReference>
<keyword evidence="3" id="KW-1003">Cell membrane</keyword>
<dbReference type="CDD" id="cd13553">
    <property type="entry name" value="PBP2_NrtA_CpmA_like"/>
    <property type="match status" value="1"/>
</dbReference>
<name>A0ABU8IPS3_9BURK</name>
<accession>A0ABU8IPS3</accession>
<evidence type="ECO:0000256" key="1">
    <source>
        <dbReference type="ARBA" id="ARBA00004308"/>
    </source>
</evidence>
<evidence type="ECO:0000256" key="6">
    <source>
        <dbReference type="ARBA" id="ARBA00023136"/>
    </source>
</evidence>
<comment type="subcellular location">
    <subcellularLocation>
        <location evidence="1">Endomembrane system</location>
    </subcellularLocation>
</comment>
<keyword evidence="4" id="KW-0997">Cell inner membrane</keyword>
<sequence length="369" mass="40182">MNTPAHLSSSPESGKLEKTHLRLGFVALSDAAPLVAAKLLEFGHAHGLTIELLKQPSWAAIRDKLLSGDLDAAHALYGLVYGVQLGLGGPQTDMAVLMVLNRNGQAITVSNRLAAALDEHPTLPAALATLGHKPVFAQTFPTGTHAMWLYAWLASQGVHPLRDIESVVIPPPQMVEALEQDRLDGLCVGEPWNAVAQERGVGRTIAYTSEVWADHPEKVLASRRDFVERYPNTARALVQTMLEACRWLDGDEHRMEIARWLAADAFLGVPAASIAPRLLNAGADDRRRPVRFFEDGAVNYPHPSEGAWFFEQYARWKMTDWRSDFLQIASEVNQTALYRQAAATVGVGVPAQPPVARLIDGASSPGGQT</sequence>
<keyword evidence="5" id="KW-0732">Signal</keyword>
<organism evidence="7 8">
    <name type="scientific">Paraburkholderia bengalensis</name>
    <dbReference type="NCBI Taxonomy" id="2747562"/>
    <lineage>
        <taxon>Bacteria</taxon>
        <taxon>Pseudomonadati</taxon>
        <taxon>Pseudomonadota</taxon>
        <taxon>Betaproteobacteria</taxon>
        <taxon>Burkholderiales</taxon>
        <taxon>Burkholderiaceae</taxon>
        <taxon>Paraburkholderia</taxon>
    </lineage>
</organism>
<keyword evidence="8" id="KW-1185">Reference proteome</keyword>
<keyword evidence="6" id="KW-0472">Membrane</keyword>
<dbReference type="RefSeq" id="WP_336597794.1">
    <property type="nucleotide sequence ID" value="NZ_JACFYJ010000011.1"/>
</dbReference>
<proteinExistence type="predicted"/>
<protein>
    <submittedName>
        <fullName evidence="7">ABC transporter substrate-binding protein</fullName>
    </submittedName>
</protein>
<evidence type="ECO:0000256" key="4">
    <source>
        <dbReference type="ARBA" id="ARBA00022519"/>
    </source>
</evidence>
<evidence type="ECO:0000313" key="7">
    <source>
        <dbReference type="EMBL" id="MEI5997484.1"/>
    </source>
</evidence>
<dbReference type="SUPFAM" id="SSF53850">
    <property type="entry name" value="Periplasmic binding protein-like II"/>
    <property type="match status" value="1"/>
</dbReference>
<dbReference type="Proteomes" id="UP001386437">
    <property type="component" value="Unassembled WGS sequence"/>
</dbReference>
<dbReference type="Gene3D" id="3.40.190.10">
    <property type="entry name" value="Periplasmic binding protein-like II"/>
    <property type="match status" value="2"/>
</dbReference>
<reference evidence="7 8" key="1">
    <citation type="journal article" date="2022" name="Arch. Microbiol.">
        <title>Paraburkholderia bengalensis sp. nov. isolated from roots of Oryza sativa, IR64.</title>
        <authorList>
            <person name="Nag P."/>
            <person name="Mondal N."/>
            <person name="Sarkar J."/>
            <person name="Das S."/>
        </authorList>
    </citation>
    <scope>NUCLEOTIDE SEQUENCE [LARGE SCALE GENOMIC DNA]</scope>
    <source>
        <strain evidence="7 8">IR64_4_BI</strain>
    </source>
</reference>
<dbReference type="Pfam" id="PF13379">
    <property type="entry name" value="NMT1_2"/>
    <property type="match status" value="1"/>
</dbReference>
<evidence type="ECO:0000256" key="3">
    <source>
        <dbReference type="ARBA" id="ARBA00022475"/>
    </source>
</evidence>
<comment type="caution">
    <text evidence="7">The sequence shown here is derived from an EMBL/GenBank/DDBJ whole genome shotgun (WGS) entry which is preliminary data.</text>
</comment>
<keyword evidence="2" id="KW-0813">Transport</keyword>
<evidence type="ECO:0000313" key="8">
    <source>
        <dbReference type="Proteomes" id="UP001386437"/>
    </source>
</evidence>
<dbReference type="InterPro" id="IPR044527">
    <property type="entry name" value="NrtA/CpmA_ABC-bd_dom"/>
</dbReference>
<dbReference type="PANTHER" id="PTHR30024">
    <property type="entry name" value="ALIPHATIC SULFONATES-BINDING PROTEIN-RELATED"/>
    <property type="match status" value="1"/>
</dbReference>
<gene>
    <name evidence="7" type="ORF">H3V53_09745</name>
</gene>
<evidence type="ECO:0000256" key="2">
    <source>
        <dbReference type="ARBA" id="ARBA00022448"/>
    </source>
</evidence>
<dbReference type="EMBL" id="JACFYJ010000011">
    <property type="protein sequence ID" value="MEI5997484.1"/>
    <property type="molecule type" value="Genomic_DNA"/>
</dbReference>